<feature type="compositionally biased region" description="Low complexity" evidence="1">
    <location>
        <begin position="59"/>
        <end position="70"/>
    </location>
</feature>
<accession>A0A091E9G6</accession>
<sequence length="408" mass="44454">MLLIQEQERELSGLTRKLKERRVASLLPKDTLEVLLGRGHPDSPRSMAADGPGQGVQAGGAAHPHAQAHVSAEGLQREQEITRLPLAALGLVTPGSLPALLLPRWMRWRSLLQAPLEIGITEDEDAPQLESPRRLLMPAALIASLGAGRHGGEHHCDTEDEEETESLDSSVELCEKEVNELLSYSVEDLPFPHSGCPDPPYQQQHRIFPAEEREASSAPDGTKPEGILKPQEEQAAELSRSAVELGNQMLTHIGNTCCSWKVIIFSLRRRIRDLLSRDGPGSREGQSHRDHAEGHKLAEPLALQPRPEPGSRRTAASPSILTGRRGGSGRRVRFLTASAEELNLDASLGLKTPPKAEGDALQDSDDATCGIRAHGLPDAAAVLRRTVMEGKPRFRQWKMACRFPGAQA</sequence>
<evidence type="ECO:0000313" key="3">
    <source>
        <dbReference type="Proteomes" id="UP000028990"/>
    </source>
</evidence>
<feature type="compositionally biased region" description="Basic and acidic residues" evidence="1">
    <location>
        <begin position="285"/>
        <end position="298"/>
    </location>
</feature>
<feature type="region of interest" description="Disordered" evidence="1">
    <location>
        <begin position="276"/>
        <end position="328"/>
    </location>
</feature>
<feature type="region of interest" description="Disordered" evidence="1">
    <location>
        <begin position="35"/>
        <end position="76"/>
    </location>
</feature>
<name>A0A091E9G6_FUKDA</name>
<organism evidence="2 3">
    <name type="scientific">Fukomys damarensis</name>
    <name type="common">Damaraland mole rat</name>
    <name type="synonym">Cryptomys damarensis</name>
    <dbReference type="NCBI Taxonomy" id="885580"/>
    <lineage>
        <taxon>Eukaryota</taxon>
        <taxon>Metazoa</taxon>
        <taxon>Chordata</taxon>
        <taxon>Craniata</taxon>
        <taxon>Vertebrata</taxon>
        <taxon>Euteleostomi</taxon>
        <taxon>Mammalia</taxon>
        <taxon>Eutheria</taxon>
        <taxon>Euarchontoglires</taxon>
        <taxon>Glires</taxon>
        <taxon>Rodentia</taxon>
        <taxon>Hystricomorpha</taxon>
        <taxon>Bathyergidae</taxon>
        <taxon>Fukomys</taxon>
    </lineage>
</organism>
<keyword evidence="3" id="KW-1185">Reference proteome</keyword>
<evidence type="ECO:0000313" key="2">
    <source>
        <dbReference type="EMBL" id="KFO31846.1"/>
    </source>
</evidence>
<protein>
    <submittedName>
        <fullName evidence="2">Uncharacterized protein</fullName>
    </submittedName>
</protein>
<dbReference type="EMBL" id="KN122240">
    <property type="protein sequence ID" value="KFO31846.1"/>
    <property type="molecule type" value="Genomic_DNA"/>
</dbReference>
<reference evidence="2 3" key="1">
    <citation type="submission" date="2013-11" db="EMBL/GenBank/DDBJ databases">
        <title>The Damaraland mole rat (Fukomys damarensis) genome and evolution of African mole rats.</title>
        <authorList>
            <person name="Gladyshev V.N."/>
            <person name="Fang X."/>
        </authorList>
    </citation>
    <scope>NUCLEOTIDE SEQUENCE [LARGE SCALE GENOMIC DNA]</scope>
    <source>
        <tissue evidence="2">Liver</tissue>
    </source>
</reference>
<dbReference type="AlphaFoldDB" id="A0A091E9G6"/>
<evidence type="ECO:0000256" key="1">
    <source>
        <dbReference type="SAM" id="MobiDB-lite"/>
    </source>
</evidence>
<proteinExistence type="predicted"/>
<dbReference type="Proteomes" id="UP000028990">
    <property type="component" value="Unassembled WGS sequence"/>
</dbReference>
<gene>
    <name evidence="2" type="ORF">H920_06737</name>
</gene>